<dbReference type="GO" id="GO:0016020">
    <property type="term" value="C:membrane"/>
    <property type="evidence" value="ECO:0007669"/>
    <property type="project" value="UniProtKB-SubCell"/>
</dbReference>
<dbReference type="Gene3D" id="1.20.58.390">
    <property type="entry name" value="Neurotransmitter-gated ion-channel transmembrane domain"/>
    <property type="match status" value="1"/>
</dbReference>
<dbReference type="InterPro" id="IPR002172">
    <property type="entry name" value="LDrepeatLR_classA_rpt"/>
</dbReference>
<dbReference type="Pfam" id="PF00354">
    <property type="entry name" value="Pentaxin"/>
    <property type="match status" value="1"/>
</dbReference>
<dbReference type="InterPro" id="IPR006029">
    <property type="entry name" value="Neurotrans-gated_channel_TM"/>
</dbReference>
<organism evidence="10 11">
    <name type="scientific">Penaeus vannamei</name>
    <name type="common">Whiteleg shrimp</name>
    <name type="synonym">Litopenaeus vannamei</name>
    <dbReference type="NCBI Taxonomy" id="6689"/>
    <lineage>
        <taxon>Eukaryota</taxon>
        <taxon>Metazoa</taxon>
        <taxon>Ecdysozoa</taxon>
        <taxon>Arthropoda</taxon>
        <taxon>Crustacea</taxon>
        <taxon>Multicrustacea</taxon>
        <taxon>Malacostraca</taxon>
        <taxon>Eumalacostraca</taxon>
        <taxon>Eucarida</taxon>
        <taxon>Decapoda</taxon>
        <taxon>Dendrobranchiata</taxon>
        <taxon>Penaeoidea</taxon>
        <taxon>Penaeidae</taxon>
        <taxon>Penaeus</taxon>
    </lineage>
</organism>
<dbReference type="PROSITE" id="PS51828">
    <property type="entry name" value="PTX_2"/>
    <property type="match status" value="1"/>
</dbReference>
<dbReference type="PROSITE" id="PS50068">
    <property type="entry name" value="LDLRA_2"/>
    <property type="match status" value="1"/>
</dbReference>
<dbReference type="EMBL" id="QCYY01002026">
    <property type="protein sequence ID" value="ROT73486.1"/>
    <property type="molecule type" value="Genomic_DNA"/>
</dbReference>
<keyword evidence="5 6" id="KW-1015">Disulfide bond</keyword>
<feature type="transmembrane region" description="Helical" evidence="8">
    <location>
        <begin position="603"/>
        <end position="623"/>
    </location>
</feature>
<feature type="transmembrane region" description="Helical" evidence="8">
    <location>
        <begin position="688"/>
        <end position="709"/>
    </location>
</feature>
<evidence type="ECO:0000313" key="10">
    <source>
        <dbReference type="EMBL" id="ROT73486.1"/>
    </source>
</evidence>
<dbReference type="SUPFAM" id="SSF90112">
    <property type="entry name" value="Neurotransmitter-gated ion-channel transmembrane pore"/>
    <property type="match status" value="1"/>
</dbReference>
<reference evidence="10 11" key="1">
    <citation type="submission" date="2018-04" db="EMBL/GenBank/DDBJ databases">
        <authorList>
            <person name="Zhang X."/>
            <person name="Yuan J."/>
            <person name="Li F."/>
            <person name="Xiang J."/>
        </authorList>
    </citation>
    <scope>NUCLEOTIDE SEQUENCE [LARGE SCALE GENOMIC DNA]</scope>
    <source>
        <tissue evidence="10">Muscle</tissue>
    </source>
</reference>
<dbReference type="Gene3D" id="2.70.170.10">
    <property type="entry name" value="Neurotransmitter-gated ion-channel ligand-binding domain"/>
    <property type="match status" value="1"/>
</dbReference>
<feature type="transmembrane region" description="Helical" evidence="8">
    <location>
        <begin position="569"/>
        <end position="591"/>
    </location>
</feature>
<evidence type="ECO:0000256" key="6">
    <source>
        <dbReference type="PROSITE-ProRule" id="PRU00124"/>
    </source>
</evidence>
<evidence type="ECO:0000313" key="11">
    <source>
        <dbReference type="Proteomes" id="UP000283509"/>
    </source>
</evidence>
<reference evidence="10 11" key="2">
    <citation type="submission" date="2019-01" db="EMBL/GenBank/DDBJ databases">
        <title>The decoding of complex shrimp genome reveals the adaptation for benthos swimmer, frequently molting mechanism and breeding impact on genome.</title>
        <authorList>
            <person name="Sun Y."/>
            <person name="Gao Y."/>
            <person name="Yu Y."/>
        </authorList>
    </citation>
    <scope>NUCLEOTIDE SEQUENCE [LARGE SCALE GENOMIC DNA]</scope>
    <source>
        <tissue evidence="10">Muscle</tissue>
    </source>
</reference>
<dbReference type="InterPro" id="IPR016187">
    <property type="entry name" value="CTDL_fold"/>
</dbReference>
<dbReference type="AlphaFoldDB" id="A0A423TAK7"/>
<evidence type="ECO:0000256" key="4">
    <source>
        <dbReference type="ARBA" id="ARBA00023136"/>
    </source>
</evidence>
<evidence type="ECO:0000256" key="2">
    <source>
        <dbReference type="ARBA" id="ARBA00022692"/>
    </source>
</evidence>
<dbReference type="SUPFAM" id="SSF56436">
    <property type="entry name" value="C-type lectin-like"/>
    <property type="match status" value="1"/>
</dbReference>
<proteinExistence type="predicted"/>
<evidence type="ECO:0000256" key="8">
    <source>
        <dbReference type="SAM" id="Phobius"/>
    </source>
</evidence>
<evidence type="ECO:0000256" key="1">
    <source>
        <dbReference type="ARBA" id="ARBA00004141"/>
    </source>
</evidence>
<dbReference type="PROSITE" id="PS00236">
    <property type="entry name" value="NEUROTR_ION_CHANNEL"/>
    <property type="match status" value="1"/>
</dbReference>
<dbReference type="PROSITE" id="PS01209">
    <property type="entry name" value="LDLRA_1"/>
    <property type="match status" value="1"/>
</dbReference>
<evidence type="ECO:0000256" key="3">
    <source>
        <dbReference type="ARBA" id="ARBA00022989"/>
    </source>
</evidence>
<comment type="caution">
    <text evidence="10">The sequence shown here is derived from an EMBL/GenBank/DDBJ whole genome shotgun (WGS) entry which is preliminary data.</text>
</comment>
<dbReference type="SUPFAM" id="SSF49899">
    <property type="entry name" value="Concanavalin A-like lectins/glucanases"/>
    <property type="match status" value="1"/>
</dbReference>
<dbReference type="InterPro" id="IPR001759">
    <property type="entry name" value="PTX_dom"/>
</dbReference>
<comment type="caution">
    <text evidence="7">Lacks conserved residue(s) required for the propagation of feature annotation.</text>
</comment>
<dbReference type="OrthoDB" id="19606at2759"/>
<keyword evidence="11" id="KW-1185">Reference proteome</keyword>
<keyword evidence="10" id="KW-0675">Receptor</keyword>
<feature type="domain" description="Pentraxin (PTX)" evidence="9">
    <location>
        <begin position="1"/>
        <end position="174"/>
    </location>
</feature>
<dbReference type="CDD" id="cd00112">
    <property type="entry name" value="LDLa"/>
    <property type="match status" value="1"/>
</dbReference>
<feature type="disulfide bond" evidence="6">
    <location>
        <begin position="334"/>
        <end position="349"/>
    </location>
</feature>
<feature type="disulfide bond" evidence="6">
    <location>
        <begin position="322"/>
        <end position="340"/>
    </location>
</feature>
<dbReference type="Gene3D" id="4.10.400.10">
    <property type="entry name" value="Low-density Lipoprotein Receptor"/>
    <property type="match status" value="1"/>
</dbReference>
<dbReference type="InterPro" id="IPR036734">
    <property type="entry name" value="Neur_chan_lig-bd_sf"/>
</dbReference>
<dbReference type="GO" id="GO:0004888">
    <property type="term" value="F:transmembrane signaling receptor activity"/>
    <property type="evidence" value="ECO:0007669"/>
    <property type="project" value="InterPro"/>
</dbReference>
<evidence type="ECO:0000256" key="5">
    <source>
        <dbReference type="ARBA" id="ARBA00023157"/>
    </source>
</evidence>
<dbReference type="SUPFAM" id="SSF63712">
    <property type="entry name" value="Nicotinic receptor ligand binding domain-like"/>
    <property type="match status" value="1"/>
</dbReference>
<evidence type="ECO:0000259" key="9">
    <source>
        <dbReference type="PROSITE" id="PS51828"/>
    </source>
</evidence>
<dbReference type="Proteomes" id="UP000283509">
    <property type="component" value="Unassembled WGS sequence"/>
</dbReference>
<dbReference type="InterPro" id="IPR036719">
    <property type="entry name" value="Neuro-gated_channel_TM_sf"/>
</dbReference>
<dbReference type="InterPro" id="IPR013320">
    <property type="entry name" value="ConA-like_dom_sf"/>
</dbReference>
<dbReference type="Pfam" id="PF00057">
    <property type="entry name" value="Ldl_recept_a"/>
    <property type="match status" value="1"/>
</dbReference>
<dbReference type="PANTHER" id="PTHR18945">
    <property type="entry name" value="NEUROTRANSMITTER GATED ION CHANNEL"/>
    <property type="match status" value="1"/>
</dbReference>
<keyword evidence="4 8" id="KW-0472">Membrane</keyword>
<dbReference type="GO" id="GO:0005230">
    <property type="term" value="F:extracellular ligand-gated monoatomic ion channel activity"/>
    <property type="evidence" value="ECO:0007669"/>
    <property type="project" value="InterPro"/>
</dbReference>
<keyword evidence="3 8" id="KW-1133">Transmembrane helix</keyword>
<dbReference type="InterPro" id="IPR038050">
    <property type="entry name" value="Neuro_actylchol_rec"/>
</dbReference>
<name>A0A423TAK7_PENVA</name>
<evidence type="ECO:0000256" key="7">
    <source>
        <dbReference type="PROSITE-ProRule" id="PRU01172"/>
    </source>
</evidence>
<feature type="transmembrane region" description="Helical" evidence="8">
    <location>
        <begin position="635"/>
        <end position="653"/>
    </location>
</feature>
<dbReference type="SUPFAM" id="SSF57424">
    <property type="entry name" value="LDL receptor-like module"/>
    <property type="match status" value="1"/>
</dbReference>
<keyword evidence="2 8" id="KW-0812">Transmembrane</keyword>
<gene>
    <name evidence="10" type="ORF">C7M84_008151</name>
</gene>
<protein>
    <submittedName>
        <fullName evidence="10">Putative glycine receptor subunit alpha-4 isoform X1</fullName>
    </submittedName>
</protein>
<dbReference type="InterPro" id="IPR036055">
    <property type="entry name" value="LDL_receptor-like_sf"/>
</dbReference>
<dbReference type="SMART" id="SM00192">
    <property type="entry name" value="LDLa"/>
    <property type="match status" value="1"/>
</dbReference>
<dbReference type="InterPro" id="IPR018000">
    <property type="entry name" value="Neurotransmitter_ion_chnl_CS"/>
</dbReference>
<accession>A0A423TAK7</accession>
<dbReference type="Pfam" id="PF02932">
    <property type="entry name" value="Neur_chan_memb"/>
    <property type="match status" value="1"/>
</dbReference>
<sequence length="712" mass="82100">MPQNNTILSYFADGQDNEFCIFTNTLDTNTLQFFCCEDRVRNYLYYPAKLYTWQHICISVDLIQKRIFLVVNGDFREYPLRETKTGHNKPLFIRGGGRLVIGQELDSPEGGFNIEQILPSEIADVVLYDVVLSREEISSFMTCRKNIPYDPIIYADLNMTVLEVVGETSLSMIPEERLCAESPGYKQLFPERVTFWENIDWCRMLKGTVVLPDSEETNKEIYDKFYRFREVCVDRWRTFYYFGTLRNLTSDQWLTLEDNIPINAMCSACNFTTSPRLRLRGLCRESLIDRSFFLHDYFNDRPVFDGELELQLTSCGDGEYTCNSGACIKKDRRCDLVTDCPDLSDELDCDVVNVPEGYSSALPPPKISSGPLSLFFSIRIISIREFNLVAFTLVVDAVVTVKWHDSRLIFRNLRDDYHANKVKDFSQLWTPEIFIRDGSRSSADETLRSKDVYVMLQGEALPDDDALTGEDDTYSGMNNTLVMETEQTLKFTCQFELQMYPVDRQDCFLLFTIPDLNNEFGVLQKDSAGVMFEGSRRLLEYELVKEVLTEVADDRTSFMQVRLSFKNLYGYYVGNTFVPSLLLIVIAYLTLYFDYSDFQDRVMVSLTSLLVLATFFTQTSASIPRTSYLKLIDAWYVALICENFLVIVSLVVVENLRLQGKPVATKVIPVGEKLPKRPSLSLHEKMNFSLKIIFPIILFIILTAFFSFWSKV</sequence>
<feature type="disulfide bond" evidence="6">
    <location>
        <begin position="315"/>
        <end position="327"/>
    </location>
</feature>
<dbReference type="Pfam" id="PF02931">
    <property type="entry name" value="Neur_chan_LBD"/>
    <property type="match status" value="1"/>
</dbReference>
<dbReference type="Gene3D" id="2.60.120.200">
    <property type="match status" value="1"/>
</dbReference>
<dbReference type="InterPro" id="IPR006201">
    <property type="entry name" value="Neur_channel"/>
</dbReference>
<dbReference type="InterPro" id="IPR006202">
    <property type="entry name" value="Neur_chan_lig-bd"/>
</dbReference>
<comment type="subcellular location">
    <subcellularLocation>
        <location evidence="1">Membrane</location>
        <topology evidence="1">Multi-pass membrane protein</topology>
    </subcellularLocation>
</comment>
<dbReference type="InterPro" id="IPR023415">
    <property type="entry name" value="LDLR_class-A_CS"/>
</dbReference>
<dbReference type="PRINTS" id="PR00895">
    <property type="entry name" value="PENTAXIN"/>
</dbReference>